<dbReference type="RefSeq" id="WP_021842310.1">
    <property type="nucleotide sequence ID" value="NZ_CACRUX010000050.1"/>
</dbReference>
<proteinExistence type="predicted"/>
<dbReference type="GO" id="GO:0008168">
    <property type="term" value="F:methyltransferase activity"/>
    <property type="evidence" value="ECO:0007669"/>
    <property type="project" value="UniProtKB-KW"/>
</dbReference>
<keyword evidence="2" id="KW-0830">Ubiquinone</keyword>
<dbReference type="InterPro" id="IPR041698">
    <property type="entry name" value="Methyltransf_25"/>
</dbReference>
<dbReference type="GO" id="GO:0032259">
    <property type="term" value="P:methylation"/>
    <property type="evidence" value="ECO:0007669"/>
    <property type="project" value="UniProtKB-KW"/>
</dbReference>
<evidence type="ECO:0000313" key="2">
    <source>
        <dbReference type="EMBL" id="VYU11338.1"/>
    </source>
</evidence>
<keyword evidence="2" id="KW-0489">Methyltransferase</keyword>
<name>A0A6N3C8Q1_9FIRM</name>
<accession>A0A6N3C8Q1</accession>
<dbReference type="Gene3D" id="3.40.50.150">
    <property type="entry name" value="Vaccinia Virus protein VP39"/>
    <property type="match status" value="1"/>
</dbReference>
<dbReference type="InterPro" id="IPR029063">
    <property type="entry name" value="SAM-dependent_MTases_sf"/>
</dbReference>
<gene>
    <name evidence="2" type="ORF">VRLFYP33_00103</name>
</gene>
<dbReference type="Pfam" id="PF13649">
    <property type="entry name" value="Methyltransf_25"/>
    <property type="match status" value="1"/>
</dbReference>
<dbReference type="AlphaFoldDB" id="A0A6N3C8Q1"/>
<feature type="domain" description="Methyltransferase" evidence="1">
    <location>
        <begin position="64"/>
        <end position="151"/>
    </location>
</feature>
<dbReference type="EMBL" id="CACRUX010000050">
    <property type="protein sequence ID" value="VYU11338.1"/>
    <property type="molecule type" value="Genomic_DNA"/>
</dbReference>
<organism evidence="2">
    <name type="scientific">Veillonella ratti</name>
    <dbReference type="NCBI Taxonomy" id="103892"/>
    <lineage>
        <taxon>Bacteria</taxon>
        <taxon>Bacillati</taxon>
        <taxon>Bacillota</taxon>
        <taxon>Negativicutes</taxon>
        <taxon>Veillonellales</taxon>
        <taxon>Veillonellaceae</taxon>
        <taxon>Veillonella</taxon>
    </lineage>
</organism>
<reference evidence="2" key="1">
    <citation type="submission" date="2019-11" db="EMBL/GenBank/DDBJ databases">
        <authorList>
            <person name="Feng L."/>
        </authorList>
    </citation>
    <scope>NUCLEOTIDE SEQUENCE</scope>
    <source>
        <strain evidence="2">VrattiLFYP33</strain>
    </source>
</reference>
<keyword evidence="2" id="KW-0808">Transferase</keyword>
<protein>
    <submittedName>
        <fullName evidence="2">Bifunctional 3-demethylubiquinone-9 3-methyltransferase/ 2-octaprenyl-6-hydroxy phenol methylase</fullName>
    </submittedName>
</protein>
<dbReference type="CDD" id="cd02440">
    <property type="entry name" value="AdoMet_MTases"/>
    <property type="match status" value="1"/>
</dbReference>
<dbReference type="SUPFAM" id="SSF53335">
    <property type="entry name" value="S-adenosyl-L-methionine-dependent methyltransferases"/>
    <property type="match status" value="1"/>
</dbReference>
<evidence type="ECO:0000259" key="1">
    <source>
        <dbReference type="Pfam" id="PF13649"/>
    </source>
</evidence>
<sequence length="275" mass="31659">MSNVRVTNIHENEVEWRSEQEAWNNRSEFFVELHDKQERAAQVTNFIDFLKKHNLLPVPGGRTLDVGCGVGDYSLGLAKLGYQATGIDLSNGMIAGARKIAEKEDLDLDLYVGPWSETTREELGWERQFDLSYSFFCPVMFDMNNIEALTKTSRNACLFVGFAGRQDTIVDALYEHFYGQKDDFKWQANVDDVIATVKKVGQDVAVEYVNVPEVEFFTEEEALRYFTMRLHSEEWGTEEAMRAEILPLLAPYRTEDGRIRNTSEDKVAWVSWRVK</sequence>